<accession>A0A9W9YZG7</accession>
<reference evidence="2" key="1">
    <citation type="submission" date="2023-01" db="EMBL/GenBank/DDBJ databases">
        <title>Genome assembly of the deep-sea coral Lophelia pertusa.</title>
        <authorList>
            <person name="Herrera S."/>
            <person name="Cordes E."/>
        </authorList>
    </citation>
    <scope>NUCLEOTIDE SEQUENCE</scope>
    <source>
        <strain evidence="2">USNM1676648</strain>
        <tissue evidence="2">Polyp</tissue>
    </source>
</reference>
<evidence type="ECO:0000256" key="1">
    <source>
        <dbReference type="SAM" id="MobiDB-lite"/>
    </source>
</evidence>
<dbReference type="Proteomes" id="UP001163046">
    <property type="component" value="Unassembled WGS sequence"/>
</dbReference>
<gene>
    <name evidence="2" type="ORF">OS493_020655</name>
</gene>
<keyword evidence="3" id="KW-1185">Reference proteome</keyword>
<dbReference type="AlphaFoldDB" id="A0A9W9YZG7"/>
<name>A0A9W9YZG7_9CNID</name>
<comment type="caution">
    <text evidence="2">The sequence shown here is derived from an EMBL/GenBank/DDBJ whole genome shotgun (WGS) entry which is preliminary data.</text>
</comment>
<dbReference type="EMBL" id="MU826838">
    <property type="protein sequence ID" value="KAJ7372220.1"/>
    <property type="molecule type" value="Genomic_DNA"/>
</dbReference>
<protein>
    <submittedName>
        <fullName evidence="2">Uncharacterized protein</fullName>
    </submittedName>
</protein>
<organism evidence="2 3">
    <name type="scientific">Desmophyllum pertusum</name>
    <dbReference type="NCBI Taxonomy" id="174260"/>
    <lineage>
        <taxon>Eukaryota</taxon>
        <taxon>Metazoa</taxon>
        <taxon>Cnidaria</taxon>
        <taxon>Anthozoa</taxon>
        <taxon>Hexacorallia</taxon>
        <taxon>Scleractinia</taxon>
        <taxon>Caryophylliina</taxon>
        <taxon>Caryophylliidae</taxon>
        <taxon>Desmophyllum</taxon>
    </lineage>
</organism>
<evidence type="ECO:0000313" key="3">
    <source>
        <dbReference type="Proteomes" id="UP001163046"/>
    </source>
</evidence>
<sequence length="84" mass="9828">MKIISTFSRHPSVPRQRNKREQQRVVIEDEVIIEQADCAKETGAPDESRTSLTEDEMWMRKDCFEDLLEGLEDDEDFLDEALLV</sequence>
<evidence type="ECO:0000313" key="2">
    <source>
        <dbReference type="EMBL" id="KAJ7372220.1"/>
    </source>
</evidence>
<proteinExistence type="predicted"/>
<feature type="region of interest" description="Disordered" evidence="1">
    <location>
        <begin position="1"/>
        <end position="22"/>
    </location>
</feature>